<dbReference type="EMBL" id="QGKX02002183">
    <property type="protein sequence ID" value="KAF3484657.1"/>
    <property type="molecule type" value="Genomic_DNA"/>
</dbReference>
<dbReference type="Proteomes" id="UP000712600">
    <property type="component" value="Unassembled WGS sequence"/>
</dbReference>
<proteinExistence type="predicted"/>
<protein>
    <submittedName>
        <fullName evidence="1">Uncharacterized protein</fullName>
    </submittedName>
</protein>
<dbReference type="Pfam" id="PF06651">
    <property type="entry name" value="DUF1163"/>
    <property type="match status" value="1"/>
</dbReference>
<reference evidence="1" key="1">
    <citation type="submission" date="2019-12" db="EMBL/GenBank/DDBJ databases">
        <title>Genome sequencing and annotation of Brassica cretica.</title>
        <authorList>
            <person name="Studholme D.J."/>
            <person name="Sarris P."/>
        </authorList>
    </citation>
    <scope>NUCLEOTIDE SEQUENCE</scope>
    <source>
        <strain evidence="1">PFS-109/04</strain>
        <tissue evidence="1">Leaf</tissue>
    </source>
</reference>
<comment type="caution">
    <text evidence="1">The sequence shown here is derived from an EMBL/GenBank/DDBJ whole genome shotgun (WGS) entry which is preliminary data.</text>
</comment>
<evidence type="ECO:0000313" key="2">
    <source>
        <dbReference type="Proteomes" id="UP000712600"/>
    </source>
</evidence>
<sequence length="148" mass="16841">MVSTLQVVLDVMNDLLVSTPTDLRSSSCLQGNLQASFLYKDVTLVTSCHSCYFLYPKVCKDLSGAIAEEIMKAIKERNQVRLSLTDCREEQEKGIISYECHETTLRFEPGSDQIKATAYGKHPTHHQPLAYTRLIHFVIFSYYILPFS</sequence>
<dbReference type="InterPro" id="IPR009544">
    <property type="entry name" value="DUF1163"/>
</dbReference>
<dbReference type="AlphaFoldDB" id="A0A8S9MUT8"/>
<dbReference type="PANTHER" id="PTHR31125:SF12">
    <property type="entry name" value="LATE EMBRYOGENESIS ABUNDANT PROTEIN LEA-2 SUBGROUP DOMAIN-CONTAINING PROTEIN"/>
    <property type="match status" value="1"/>
</dbReference>
<organism evidence="1 2">
    <name type="scientific">Brassica cretica</name>
    <name type="common">Mustard</name>
    <dbReference type="NCBI Taxonomy" id="69181"/>
    <lineage>
        <taxon>Eukaryota</taxon>
        <taxon>Viridiplantae</taxon>
        <taxon>Streptophyta</taxon>
        <taxon>Embryophyta</taxon>
        <taxon>Tracheophyta</taxon>
        <taxon>Spermatophyta</taxon>
        <taxon>Magnoliopsida</taxon>
        <taxon>eudicotyledons</taxon>
        <taxon>Gunneridae</taxon>
        <taxon>Pentapetalae</taxon>
        <taxon>rosids</taxon>
        <taxon>malvids</taxon>
        <taxon>Brassicales</taxon>
        <taxon>Brassicaceae</taxon>
        <taxon>Brassiceae</taxon>
        <taxon>Brassica</taxon>
    </lineage>
</organism>
<name>A0A8S9MUT8_BRACR</name>
<accession>A0A8S9MUT8</accession>
<evidence type="ECO:0000313" key="1">
    <source>
        <dbReference type="EMBL" id="KAF3484657.1"/>
    </source>
</evidence>
<gene>
    <name evidence="1" type="ORF">F2Q69_00058031</name>
</gene>
<dbReference type="PANTHER" id="PTHR31125">
    <property type="entry name" value="F20P5.22 PROTEIN-RELATED"/>
    <property type="match status" value="1"/>
</dbReference>